<proteinExistence type="predicted"/>
<comment type="caution">
    <text evidence="1">The sequence shown here is derived from an EMBL/GenBank/DDBJ whole genome shotgun (WGS) entry which is preliminary data.</text>
</comment>
<sequence length="68" mass="7405">MFSIDSGTDNTCAADSGRLIGGEQAAADIPSLLIEIRQARVRDFDQLLAEADAYWRPVHLDYDPGPQA</sequence>
<dbReference type="Proteomes" id="UP000093898">
    <property type="component" value="Unassembled WGS sequence"/>
</dbReference>
<dbReference type="EMBL" id="LZLC01000116">
    <property type="protein sequence ID" value="OBJ41920.1"/>
    <property type="molecule type" value="Genomic_DNA"/>
</dbReference>
<gene>
    <name evidence="1" type="ORF">A5630_21885</name>
</gene>
<name>A0A1A3H1I6_MYCMU</name>
<accession>A0A1A3H1I6</accession>
<evidence type="ECO:0000313" key="1">
    <source>
        <dbReference type="EMBL" id="OBJ41920.1"/>
    </source>
</evidence>
<reference evidence="1 2" key="1">
    <citation type="submission" date="2016-06" db="EMBL/GenBank/DDBJ databases">
        <authorList>
            <person name="Kjaerup R.B."/>
            <person name="Dalgaard T.S."/>
            <person name="Juul-Madsen H.R."/>
        </authorList>
    </citation>
    <scope>NUCLEOTIDE SEQUENCE [LARGE SCALE GENOMIC DNA]</scope>
    <source>
        <strain evidence="1 2">1127319.6</strain>
    </source>
</reference>
<dbReference type="AlphaFoldDB" id="A0A1A3H1I6"/>
<protein>
    <submittedName>
        <fullName evidence="1">Uncharacterized protein</fullName>
    </submittedName>
</protein>
<organism evidence="1 2">
    <name type="scientific">Mycolicibacterium mucogenicum</name>
    <name type="common">Mycobacterium mucogenicum</name>
    <dbReference type="NCBI Taxonomy" id="56689"/>
    <lineage>
        <taxon>Bacteria</taxon>
        <taxon>Bacillati</taxon>
        <taxon>Actinomycetota</taxon>
        <taxon>Actinomycetes</taxon>
        <taxon>Mycobacteriales</taxon>
        <taxon>Mycobacteriaceae</taxon>
        <taxon>Mycolicibacterium</taxon>
    </lineage>
</organism>
<evidence type="ECO:0000313" key="2">
    <source>
        <dbReference type="Proteomes" id="UP000093898"/>
    </source>
</evidence>